<gene>
    <name evidence="3" type="ORF">CAEBREN_18558</name>
</gene>
<sequence length="252" mass="29423">MGLVESDEENEEASRGREKVSPHSLPSTSGSSESQMGVAESRSPSPAPLPEQTHQKPTPMKEEPMEDMEDASNVPSTSRMATLPVERFIKEERVHEMEEAWYAPPRPPRPFNWTPYPSVPFFESQNVNLDDLLSRRYSNLTMDLVEFFQKLEISEEQRMLLILYIASQPDSSEKFPVETSNITSEMHASYEELLVFKREDLEKIKQKLNRYNRVLEDLRKQYQESFKNFLLPKSFRFYFDVVKEDEPNTDND</sequence>
<feature type="coiled-coil region" evidence="1">
    <location>
        <begin position="187"/>
        <end position="228"/>
    </location>
</feature>
<proteinExistence type="predicted"/>
<feature type="compositionally biased region" description="Basic and acidic residues" evidence="2">
    <location>
        <begin position="12"/>
        <end position="21"/>
    </location>
</feature>
<evidence type="ECO:0000313" key="4">
    <source>
        <dbReference type="Proteomes" id="UP000008068"/>
    </source>
</evidence>
<evidence type="ECO:0000313" key="3">
    <source>
        <dbReference type="EMBL" id="EGT60085.1"/>
    </source>
</evidence>
<feature type="compositionally biased region" description="Low complexity" evidence="2">
    <location>
        <begin position="22"/>
        <end position="34"/>
    </location>
</feature>
<dbReference type="EMBL" id="GL379881">
    <property type="protein sequence ID" value="EGT60085.1"/>
    <property type="molecule type" value="Genomic_DNA"/>
</dbReference>
<feature type="compositionally biased region" description="Acidic residues" evidence="2">
    <location>
        <begin position="1"/>
        <end position="11"/>
    </location>
</feature>
<evidence type="ECO:0000256" key="2">
    <source>
        <dbReference type="SAM" id="MobiDB-lite"/>
    </source>
</evidence>
<dbReference type="HOGENOM" id="CLU_1103608_0_0_1"/>
<reference evidence="4" key="1">
    <citation type="submission" date="2011-07" db="EMBL/GenBank/DDBJ databases">
        <authorList>
            <consortium name="Caenorhabditis brenneri Sequencing and Analysis Consortium"/>
            <person name="Wilson R.K."/>
        </authorList>
    </citation>
    <scope>NUCLEOTIDE SEQUENCE [LARGE SCALE GENOMIC DNA]</scope>
    <source>
        <strain evidence="4">PB2801</strain>
    </source>
</reference>
<dbReference type="InParanoid" id="G0NGJ5"/>
<accession>G0NGJ5</accession>
<keyword evidence="4" id="KW-1185">Reference proteome</keyword>
<feature type="region of interest" description="Disordered" evidence="2">
    <location>
        <begin position="1"/>
        <end position="83"/>
    </location>
</feature>
<keyword evidence="1" id="KW-0175">Coiled coil</keyword>
<protein>
    <submittedName>
        <fullName evidence="3">Uncharacterized protein</fullName>
    </submittedName>
</protein>
<evidence type="ECO:0000256" key="1">
    <source>
        <dbReference type="SAM" id="Coils"/>
    </source>
</evidence>
<organism evidence="4">
    <name type="scientific">Caenorhabditis brenneri</name>
    <name type="common">Nematode worm</name>
    <dbReference type="NCBI Taxonomy" id="135651"/>
    <lineage>
        <taxon>Eukaryota</taxon>
        <taxon>Metazoa</taxon>
        <taxon>Ecdysozoa</taxon>
        <taxon>Nematoda</taxon>
        <taxon>Chromadorea</taxon>
        <taxon>Rhabditida</taxon>
        <taxon>Rhabditina</taxon>
        <taxon>Rhabditomorpha</taxon>
        <taxon>Rhabditoidea</taxon>
        <taxon>Rhabditidae</taxon>
        <taxon>Peloderinae</taxon>
        <taxon>Caenorhabditis</taxon>
    </lineage>
</organism>
<dbReference type="AlphaFoldDB" id="G0NGJ5"/>
<name>G0NGJ5_CAEBE</name>
<dbReference type="Proteomes" id="UP000008068">
    <property type="component" value="Unassembled WGS sequence"/>
</dbReference>